<feature type="transmembrane region" description="Helical" evidence="6">
    <location>
        <begin position="490"/>
        <end position="508"/>
    </location>
</feature>
<feature type="transmembrane region" description="Helical" evidence="6">
    <location>
        <begin position="380"/>
        <end position="399"/>
    </location>
</feature>
<dbReference type="InterPro" id="IPR018461">
    <property type="entry name" value="Na/H_Antiport_NhaC-like_C"/>
</dbReference>
<evidence type="ECO:0000256" key="5">
    <source>
        <dbReference type="ARBA" id="ARBA00023136"/>
    </source>
</evidence>
<feature type="transmembrane region" description="Helical" evidence="6">
    <location>
        <begin position="344"/>
        <end position="360"/>
    </location>
</feature>
<keyword evidence="4 6" id="KW-1133">Transmembrane helix</keyword>
<comment type="subcellular location">
    <subcellularLocation>
        <location evidence="1">Cell membrane</location>
        <topology evidence="1">Multi-pass membrane protein</topology>
    </subcellularLocation>
</comment>
<dbReference type="AlphaFoldDB" id="A0A1H9Y9H6"/>
<feature type="transmembrane region" description="Helical" evidence="6">
    <location>
        <begin position="265"/>
        <end position="285"/>
    </location>
</feature>
<protein>
    <submittedName>
        <fullName evidence="8">Na+/H+ antiporter NhaC</fullName>
    </submittedName>
</protein>
<evidence type="ECO:0000256" key="4">
    <source>
        <dbReference type="ARBA" id="ARBA00022989"/>
    </source>
</evidence>
<evidence type="ECO:0000256" key="3">
    <source>
        <dbReference type="ARBA" id="ARBA00022692"/>
    </source>
</evidence>
<feature type="domain" description="Na+/H+ antiporter NhaC-like C-terminal" evidence="7">
    <location>
        <begin position="160"/>
        <end position="486"/>
    </location>
</feature>
<evidence type="ECO:0000259" key="7">
    <source>
        <dbReference type="Pfam" id="PF03553"/>
    </source>
</evidence>
<feature type="transmembrane region" description="Helical" evidence="6">
    <location>
        <begin position="111"/>
        <end position="130"/>
    </location>
</feature>
<evidence type="ECO:0000313" key="9">
    <source>
        <dbReference type="Proteomes" id="UP000199095"/>
    </source>
</evidence>
<evidence type="ECO:0000256" key="1">
    <source>
        <dbReference type="ARBA" id="ARBA00004651"/>
    </source>
</evidence>
<feature type="transmembrane region" description="Helical" evidence="6">
    <location>
        <begin position="151"/>
        <end position="181"/>
    </location>
</feature>
<dbReference type="PANTHER" id="PTHR43478">
    <property type="entry name" value="NA+/H+ ANTIPORTER-RELATED"/>
    <property type="match status" value="1"/>
</dbReference>
<feature type="transmembrane region" description="Helical" evidence="6">
    <location>
        <begin position="70"/>
        <end position="91"/>
    </location>
</feature>
<dbReference type="Pfam" id="PF03553">
    <property type="entry name" value="Na_H_antiporter"/>
    <property type="match status" value="1"/>
</dbReference>
<proteinExistence type="predicted"/>
<evidence type="ECO:0000313" key="8">
    <source>
        <dbReference type="EMBL" id="SES65585.1"/>
    </source>
</evidence>
<keyword evidence="3 6" id="KW-0812">Transmembrane</keyword>
<keyword evidence="9" id="KW-1185">Reference proteome</keyword>
<evidence type="ECO:0000256" key="6">
    <source>
        <dbReference type="SAM" id="Phobius"/>
    </source>
</evidence>
<name>A0A1H9Y9H6_9BACI</name>
<organism evidence="8 9">
    <name type="scientific">Salinibacillus kushneri</name>
    <dbReference type="NCBI Taxonomy" id="237682"/>
    <lineage>
        <taxon>Bacteria</taxon>
        <taxon>Bacillati</taxon>
        <taxon>Bacillota</taxon>
        <taxon>Bacilli</taxon>
        <taxon>Bacillales</taxon>
        <taxon>Bacillaceae</taxon>
        <taxon>Salinibacillus</taxon>
    </lineage>
</organism>
<evidence type="ECO:0000256" key="2">
    <source>
        <dbReference type="ARBA" id="ARBA00022475"/>
    </source>
</evidence>
<feature type="transmembrane region" description="Helical" evidence="6">
    <location>
        <begin position="12"/>
        <end position="39"/>
    </location>
</feature>
<keyword evidence="5 6" id="KW-0472">Membrane</keyword>
<keyword evidence="2" id="KW-1003">Cell membrane</keyword>
<accession>A0A1H9Y9H6</accession>
<dbReference type="RefSeq" id="WP_093130845.1">
    <property type="nucleotide sequence ID" value="NZ_FOHJ01000001.1"/>
</dbReference>
<gene>
    <name evidence="8" type="ORF">SAMN05421676_10179</name>
</gene>
<dbReference type="OrthoDB" id="9762978at2"/>
<dbReference type="EMBL" id="FOHJ01000001">
    <property type="protein sequence ID" value="SES65585.1"/>
    <property type="molecule type" value="Genomic_DNA"/>
</dbReference>
<dbReference type="Proteomes" id="UP000199095">
    <property type="component" value="Unassembled WGS sequence"/>
</dbReference>
<sequence>MTGTIYSLIPPLIMIVLVLLTRKVLLSLGAGIIVGALFIHQFNVPDSIKAVWNSFYGIFIDDSTLNIGNLYLLLFLIFLGMMTAFMTASGGTRAFGAWASTKVKTKKGAQFLPSILGIIIFIDDYFNSLAVGQVSRPLTDRHKVSRAKLAYLIDSTSAPMAVLSPVSSWGAYIIGTIGIIITDHELTNFQALGSFIHMIPMNIYAIVAIVSVFFVTVFKLDFGAMKKHEKRAEETGELVDPSRTDIPGDLKDQFKEVQSGRISHLLVPIVVLVLGTVTAMITTGIQSSEAGATLLTIFENTNVNLSLFCGGLLAVLIAFLFYIFQREPKSPSLKVFAEGTKSMLPAIYILILAWMIGTIIENLQTGKYLAQVVQESQLSLSYLPLIIFLVCGFMAFATGSSWGTFGIMLPIAGQIAVTTDVEMFLPALAAVLAGSVFGDHCSPISDTTILSSTGAGSHHIDHVITQIPYAIIAALVTVVGYLILGFTGYVWISLFASILLLLFIVLVLKRIVQ</sequence>
<feature type="transmembrane region" description="Helical" evidence="6">
    <location>
        <begin position="201"/>
        <end position="222"/>
    </location>
</feature>
<dbReference type="STRING" id="237682.SAMN05421676_10179"/>
<dbReference type="GO" id="GO:0005886">
    <property type="term" value="C:plasma membrane"/>
    <property type="evidence" value="ECO:0007669"/>
    <property type="project" value="UniProtKB-SubCell"/>
</dbReference>
<feature type="transmembrane region" description="Helical" evidence="6">
    <location>
        <begin position="467"/>
        <end position="484"/>
    </location>
</feature>
<feature type="transmembrane region" description="Helical" evidence="6">
    <location>
        <begin position="305"/>
        <end position="324"/>
    </location>
</feature>
<dbReference type="PANTHER" id="PTHR43478:SF1">
    <property type="entry name" value="NA+_H+ ANTIPORTER NHAC-LIKE C-TERMINAL DOMAIN-CONTAINING PROTEIN"/>
    <property type="match status" value="1"/>
</dbReference>
<reference evidence="9" key="1">
    <citation type="submission" date="2016-10" db="EMBL/GenBank/DDBJ databases">
        <authorList>
            <person name="Varghese N."/>
            <person name="Submissions S."/>
        </authorList>
    </citation>
    <scope>NUCLEOTIDE SEQUENCE [LARGE SCALE GENOMIC DNA]</scope>
    <source>
        <strain evidence="9">CGMCC 1.3566</strain>
    </source>
</reference>